<dbReference type="InterPro" id="IPR007371">
    <property type="entry name" value="TPK_catalytic"/>
</dbReference>
<feature type="region of interest" description="Disordered" evidence="5">
    <location>
        <begin position="1"/>
        <end position="128"/>
    </location>
</feature>
<sequence length="1442" mass="156442">MVAEPIQKTREMDQEDNLSVHSEGTPKHSKAAAQALRLPGISTGQFKPPPSAFSRVPSIPQLYDLGPNPNVRDSVLTQGSGFTQSGGSSSIYPPSTSTASGTESPPSPRSIAEQLDNNDVASFDPDLDQEYDDASYRLRLLIKNNYFLPPAHSKPSLSDFAASNSKKTPRPPTTPTFFDFFRKSRSKPSTPTGSGQTFDSLTPALRTPSDSSTVLPYPPPLPRQSSSQGPPLPGAPQDPSGRVVVVREKMHDIPAAAKQAEQEMKSRAARQEPLPAHSEVDVIDPTDAVDLPQPSPTYPFAVQASALHEMGVQDSLGAALLADRLPPRSPIAASPVSVENEWRKALLHAAVNHSLNNSSGVLSSPIHAAQPPSPESSPESAKRMLEQRIISPPLVDEPRISTQSSRSDSDDESDIAPRASSTLPMRVETPLMPLTPLAPPPRKLVNPIYSISQTSLPIEQDAARPSSSAQVQRDGPAPRLSDVYEVGLGRHAMLSPPLVIRERESSFEDRPRTSSDSGSNNSFYSEEEAPAADLPRPSMASSIPEIRSMYSHPSPTASAFQDAIRFPPPSKIFFAASMASPPPRVSSSLAHFTPLSPPPRASSLAPRATEHARTAPLVPSLPSTSEILDPGPVTPPFPISGRRGTTPLALEIPPTNIYQSIKSAPAPSSPPSFFDALQNQPNAMDDLDSSDDDDDSYQGDPESPPRTPVFVDPRTRAVTNAPSTPTSSSRSLLMRLGNHSTPYVSRSSEGSPISSKKAVGNVPASGSFFKGGKSGRSDQGHGPPTSTFDFFQYTQQYPLSSVGGAECAATTTDERTGAFLFLLHDMHTTISNDLQRNSSYSWHQSHDQATVLFLVPYGTSEADIQVEIEPTGNYLVAGVRGQPPTIKGRLYASVDSTTSLWQLEPQRVRRLSARERTNSTTSTASTQSSYAFISDPEISSSFAASLESGPVSDAEDASASPFGFSSPNLSSGDNSRSVSPGRALRSIPSSYSSLESLHSHRSGRLLTLHLEKKRSGIWPSLIAGPVPETLSPQIANSVVFDASEELEHQYNMDPTSLILIALELLDIRKDKEEAFEYLLRAWHQAHTPPATMKLVSQYLPLQATVDLAESEKPIVRGSIPYYVQCIGGSSGLAQLYLEAGLLHLEGAASALLVSSSSSLSSLRVPIPLPHDEGSTAAWQRDREAAGKYFERARLLHPSLDIPVLPPPNGLISRNPSEQLEMPSIDIQSSEPAQTRRRRKAKEDSTTLFDNRDPKVHDLEDSTWYFDHCDLDSIRDDVKKFYISYGVLVVEDPDQDSTDLMKCVSAIYDKEAREQTEYDIVLLGGLAGRLDQTIHTLSYLHKLRKSRKRVFAVTDDNVGWVLDSGEHTIHIDHSILGPTCGLLPVGITSTVLSTTGLRWNLSNHESSFDGLMSTSNHLLPDEDSVWIKTSNPIWWTAELRTRR</sequence>
<feature type="compositionally biased region" description="Low complexity" evidence="5">
    <location>
        <begin position="77"/>
        <end position="90"/>
    </location>
</feature>
<dbReference type="Pfam" id="PF04265">
    <property type="entry name" value="TPK_B1_binding"/>
    <property type="match status" value="1"/>
</dbReference>
<feature type="region of interest" description="Disordered" evidence="5">
    <location>
        <begin position="148"/>
        <end position="295"/>
    </location>
</feature>
<dbReference type="InterPro" id="IPR036759">
    <property type="entry name" value="TPK_catalytic_sf"/>
</dbReference>
<feature type="compositionally biased region" description="Acidic residues" evidence="5">
    <location>
        <begin position="685"/>
        <end position="697"/>
    </location>
</feature>
<keyword evidence="2" id="KW-0547">Nucleotide-binding</keyword>
<dbReference type="GO" id="GO:0030975">
    <property type="term" value="F:thiamine binding"/>
    <property type="evidence" value="ECO:0007669"/>
    <property type="project" value="InterPro"/>
</dbReference>
<reference evidence="7" key="1">
    <citation type="submission" date="2020-05" db="EMBL/GenBank/DDBJ databases">
        <title>Mycena genomes resolve the evolution of fungal bioluminescence.</title>
        <authorList>
            <person name="Tsai I.J."/>
        </authorList>
    </citation>
    <scope>NUCLEOTIDE SEQUENCE</scope>
    <source>
        <strain evidence="7">160909Yilan</strain>
    </source>
</reference>
<keyword evidence="1" id="KW-0808">Transferase</keyword>
<feature type="region of interest" description="Disordered" evidence="5">
    <location>
        <begin position="458"/>
        <end position="481"/>
    </location>
</feature>
<evidence type="ECO:0000259" key="6">
    <source>
        <dbReference type="PROSITE" id="PS51203"/>
    </source>
</evidence>
<dbReference type="GO" id="GO:0005524">
    <property type="term" value="F:ATP binding"/>
    <property type="evidence" value="ECO:0007669"/>
    <property type="project" value="UniProtKB-KW"/>
</dbReference>
<keyword evidence="8" id="KW-1185">Reference proteome</keyword>
<dbReference type="Gene3D" id="3.40.50.10240">
    <property type="entry name" value="Thiamin pyrophosphokinase, catalytic domain"/>
    <property type="match status" value="1"/>
</dbReference>
<feature type="compositionally biased region" description="Basic and acidic residues" evidence="5">
    <location>
        <begin position="260"/>
        <end position="270"/>
    </location>
</feature>
<feature type="compositionally biased region" description="Basic and acidic residues" evidence="5">
    <location>
        <begin position="1240"/>
        <end position="1252"/>
    </location>
</feature>
<dbReference type="PANTHER" id="PTHR13622:SF8">
    <property type="entry name" value="THIAMIN PYROPHOSPHOKINASE 1"/>
    <property type="match status" value="1"/>
</dbReference>
<keyword evidence="4" id="KW-0067">ATP-binding</keyword>
<proteinExistence type="predicted"/>
<feature type="compositionally biased region" description="Polar residues" evidence="5">
    <location>
        <begin position="187"/>
        <end position="200"/>
    </location>
</feature>
<evidence type="ECO:0000256" key="5">
    <source>
        <dbReference type="SAM" id="MobiDB-lite"/>
    </source>
</evidence>
<protein>
    <submittedName>
        <fullName evidence="7">Thiamine pyrophosphokinase</fullName>
    </submittedName>
</protein>
<feature type="region of interest" description="Disordered" evidence="5">
    <location>
        <begin position="362"/>
        <end position="441"/>
    </location>
</feature>
<dbReference type="CDD" id="cd06467">
    <property type="entry name" value="p23_NUDC_like"/>
    <property type="match status" value="1"/>
</dbReference>
<feature type="region of interest" description="Disordered" evidence="5">
    <location>
        <begin position="504"/>
        <end position="539"/>
    </location>
</feature>
<evidence type="ECO:0000256" key="2">
    <source>
        <dbReference type="ARBA" id="ARBA00022741"/>
    </source>
</evidence>
<evidence type="ECO:0000256" key="1">
    <source>
        <dbReference type="ARBA" id="ARBA00022679"/>
    </source>
</evidence>
<dbReference type="GO" id="GO:0009229">
    <property type="term" value="P:thiamine diphosphate biosynthetic process"/>
    <property type="evidence" value="ECO:0007669"/>
    <property type="project" value="InterPro"/>
</dbReference>
<feature type="region of interest" description="Disordered" evidence="5">
    <location>
        <begin position="952"/>
        <end position="983"/>
    </location>
</feature>
<dbReference type="SUPFAM" id="SSF49764">
    <property type="entry name" value="HSP20-like chaperones"/>
    <property type="match status" value="1"/>
</dbReference>
<dbReference type="GO" id="GO:0016301">
    <property type="term" value="F:kinase activity"/>
    <property type="evidence" value="ECO:0007669"/>
    <property type="project" value="UniProtKB-KW"/>
</dbReference>
<feature type="compositionally biased region" description="Low complexity" evidence="5">
    <location>
        <begin position="514"/>
        <end position="524"/>
    </location>
</feature>
<dbReference type="GO" id="GO:0004788">
    <property type="term" value="F:thiamine diphosphokinase activity"/>
    <property type="evidence" value="ECO:0007669"/>
    <property type="project" value="InterPro"/>
</dbReference>
<dbReference type="Proteomes" id="UP000623467">
    <property type="component" value="Unassembled WGS sequence"/>
</dbReference>
<organism evidence="7 8">
    <name type="scientific">Mycena sanguinolenta</name>
    <dbReference type="NCBI Taxonomy" id="230812"/>
    <lineage>
        <taxon>Eukaryota</taxon>
        <taxon>Fungi</taxon>
        <taxon>Dikarya</taxon>
        <taxon>Basidiomycota</taxon>
        <taxon>Agaricomycotina</taxon>
        <taxon>Agaricomycetes</taxon>
        <taxon>Agaricomycetidae</taxon>
        <taxon>Agaricales</taxon>
        <taxon>Marasmiineae</taxon>
        <taxon>Mycenaceae</taxon>
        <taxon>Mycena</taxon>
    </lineage>
</organism>
<evidence type="ECO:0000313" key="8">
    <source>
        <dbReference type="Proteomes" id="UP000623467"/>
    </source>
</evidence>
<dbReference type="SMART" id="SM00983">
    <property type="entry name" value="TPK_B1_binding"/>
    <property type="match status" value="1"/>
</dbReference>
<dbReference type="EMBL" id="JACAZH010000002">
    <property type="protein sequence ID" value="KAF7374950.1"/>
    <property type="molecule type" value="Genomic_DNA"/>
</dbReference>
<dbReference type="PANTHER" id="PTHR13622">
    <property type="entry name" value="THIAMIN PYROPHOSPHOKINASE"/>
    <property type="match status" value="1"/>
</dbReference>
<dbReference type="PROSITE" id="PS51203">
    <property type="entry name" value="CS"/>
    <property type="match status" value="1"/>
</dbReference>
<dbReference type="InterPro" id="IPR007373">
    <property type="entry name" value="Thiamin_PyroPKinase_B1-bd"/>
</dbReference>
<feature type="domain" description="CS" evidence="6">
    <location>
        <begin position="835"/>
        <end position="1022"/>
    </location>
</feature>
<dbReference type="Pfam" id="PF04969">
    <property type="entry name" value="CS"/>
    <property type="match status" value="1"/>
</dbReference>
<dbReference type="InterPro" id="IPR007052">
    <property type="entry name" value="CS_dom"/>
</dbReference>
<keyword evidence="3 7" id="KW-0418">Kinase</keyword>
<feature type="region of interest" description="Disordered" evidence="5">
    <location>
        <begin position="660"/>
        <end position="785"/>
    </location>
</feature>
<dbReference type="CDD" id="cd07995">
    <property type="entry name" value="TPK"/>
    <property type="match status" value="1"/>
</dbReference>
<feature type="compositionally biased region" description="Polar residues" evidence="5">
    <location>
        <begin position="91"/>
        <end position="104"/>
    </location>
</feature>
<dbReference type="OrthoDB" id="3261862at2759"/>
<dbReference type="GO" id="GO:0006772">
    <property type="term" value="P:thiamine metabolic process"/>
    <property type="evidence" value="ECO:0007669"/>
    <property type="project" value="InterPro"/>
</dbReference>
<evidence type="ECO:0000313" key="7">
    <source>
        <dbReference type="EMBL" id="KAF7374950.1"/>
    </source>
</evidence>
<feature type="compositionally biased region" description="Basic and acidic residues" evidence="5">
    <location>
        <begin position="504"/>
        <end position="513"/>
    </location>
</feature>
<dbReference type="InterPro" id="IPR008978">
    <property type="entry name" value="HSP20-like_chaperone"/>
</dbReference>
<dbReference type="NCBIfam" id="TIGR01378">
    <property type="entry name" value="thi_PPkinase"/>
    <property type="match status" value="1"/>
</dbReference>
<evidence type="ECO:0000256" key="3">
    <source>
        <dbReference type="ARBA" id="ARBA00022777"/>
    </source>
</evidence>
<feature type="region of interest" description="Disordered" evidence="5">
    <location>
        <begin position="1206"/>
        <end position="1252"/>
    </location>
</feature>
<dbReference type="InterPro" id="IPR006282">
    <property type="entry name" value="Thi_PPkinase"/>
</dbReference>
<feature type="compositionally biased region" description="Low complexity" evidence="5">
    <location>
        <begin position="722"/>
        <end position="735"/>
    </location>
</feature>
<name>A0A8H7DHX1_9AGAR</name>
<dbReference type="Gene3D" id="2.60.40.790">
    <property type="match status" value="1"/>
</dbReference>
<accession>A0A8H7DHX1</accession>
<gene>
    <name evidence="7" type="ORF">MSAN_00381100</name>
</gene>
<dbReference type="InterPro" id="IPR036371">
    <property type="entry name" value="TPK_B1-bd_sf"/>
</dbReference>
<dbReference type="SUPFAM" id="SSF63862">
    <property type="entry name" value="Thiamin pyrophosphokinase, substrate-binding domain"/>
    <property type="match status" value="1"/>
</dbReference>
<feature type="compositionally biased region" description="Polar residues" evidence="5">
    <location>
        <begin position="963"/>
        <end position="978"/>
    </location>
</feature>
<comment type="caution">
    <text evidence="7">The sequence shown here is derived from an EMBL/GenBank/DDBJ whole genome shotgun (WGS) entry which is preliminary data.</text>
</comment>
<dbReference type="Pfam" id="PF04263">
    <property type="entry name" value="TPK_catalytic"/>
    <property type="match status" value="1"/>
</dbReference>
<feature type="compositionally biased region" description="Polar residues" evidence="5">
    <location>
        <begin position="738"/>
        <end position="754"/>
    </location>
</feature>
<evidence type="ECO:0000256" key="4">
    <source>
        <dbReference type="ARBA" id="ARBA00022840"/>
    </source>
</evidence>
<dbReference type="SUPFAM" id="SSF63999">
    <property type="entry name" value="Thiamin pyrophosphokinase, catalytic domain"/>
    <property type="match status" value="1"/>
</dbReference>